<name>A0AAV9Z6E5_9AGAR</name>
<evidence type="ECO:0000313" key="2">
    <source>
        <dbReference type="Proteomes" id="UP001362999"/>
    </source>
</evidence>
<protein>
    <submittedName>
        <fullName evidence="1">2og-fe oxygenase</fullName>
    </submittedName>
</protein>
<evidence type="ECO:0000313" key="1">
    <source>
        <dbReference type="EMBL" id="KAK6972168.1"/>
    </source>
</evidence>
<comment type="caution">
    <text evidence="1">The sequence shown here is derived from an EMBL/GenBank/DDBJ whole genome shotgun (WGS) entry which is preliminary data.</text>
</comment>
<reference evidence="1 2" key="1">
    <citation type="journal article" date="2024" name="J Genomics">
        <title>Draft genome sequencing and assembly of Favolaschia claudopus CIRM-BRFM 2984 isolated from oak limbs.</title>
        <authorList>
            <person name="Navarro D."/>
            <person name="Drula E."/>
            <person name="Chaduli D."/>
            <person name="Cazenave R."/>
            <person name="Ahrendt S."/>
            <person name="Wang J."/>
            <person name="Lipzen A."/>
            <person name="Daum C."/>
            <person name="Barry K."/>
            <person name="Grigoriev I.V."/>
            <person name="Favel A."/>
            <person name="Rosso M.N."/>
            <person name="Martin F."/>
        </authorList>
    </citation>
    <scope>NUCLEOTIDE SEQUENCE [LARGE SCALE GENOMIC DNA]</scope>
    <source>
        <strain evidence="1 2">CIRM-BRFM 2984</strain>
    </source>
</reference>
<sequence>MPSGAALYRQRSFVLESPGSEHVFSDLAPDCAARLVVYFPSSFTGGQLRCQHGVQSKTIDFSSESQLQISMLAAYSAGHLVEDPITSEYQLSLLYDIIDTTQSIPPFPDISHAASVLEQVKITTQSLSGSDALLVAHLKSLTEELIFRLYIVQVGFYQSVYGEYDGYSGELWDEVDPQRIKNLEEYADSDLRHTVVYAIDTESVPVDIFGVDFGNRDESDELYLNGQLTDIKPDSEYNLFDTERIRVDQSYERTAVLLVKNKTGDDMVWDPLQYAVSALQGSVSANPSVRENLLLRTLREERPKKDWAGYQSNRAKFQNKNLEESRCSPSVMQVASNLALMEVDRCIVALRMFGWESLKDLCELALQLGEVAKQTNEKDFVAWTEAQPELILKTLSRCCFAEIDWLLGLGTPHGAAFLRDTVYPQLQGQNLESDFWVHFIRKFNKHPISELLPSEFVDGCVSQAVNNLPAFPENITGSNLPPQRQLREPNPRSIVDVLKLCAETENLEFCLRILNEMKLAAKSAQFSVEPHKLVECALDSEEASHSEVYYDYIYRPFFEETIPHILLGRTYAAPCPFSTENLATLLIAIKRGGGFAAFEESKPRAMLSGRDSQSSQSEYRTELVKLLVRQAIDVFDMDALHQPASKEKVSVTIEHMIALLRFCCKVDARSELQHLLLHFVALPTGISISQHISQVLEPLVSPLHAYIAIHGLTLETGDSAFREAYAATVMSQTPADIMGDANIGCEQRKCDECRILRGFFSDDDEQTMTLASLAAKLALLPKTMRVTYKLIKSDHGAHKLEIVKAENLTASGLWAQNSKRGKDLLALLGDEATQRRISAGLYVYVAAIVAFGRLEQARHWQPKTAWWFDNTGVQVG</sequence>
<accession>A0AAV9Z6E5</accession>
<organism evidence="1 2">
    <name type="scientific">Favolaschia claudopus</name>
    <dbReference type="NCBI Taxonomy" id="2862362"/>
    <lineage>
        <taxon>Eukaryota</taxon>
        <taxon>Fungi</taxon>
        <taxon>Dikarya</taxon>
        <taxon>Basidiomycota</taxon>
        <taxon>Agaricomycotina</taxon>
        <taxon>Agaricomycetes</taxon>
        <taxon>Agaricomycetidae</taxon>
        <taxon>Agaricales</taxon>
        <taxon>Marasmiineae</taxon>
        <taxon>Mycenaceae</taxon>
        <taxon>Favolaschia</taxon>
    </lineage>
</organism>
<keyword evidence="2" id="KW-1185">Reference proteome</keyword>
<dbReference type="Proteomes" id="UP001362999">
    <property type="component" value="Unassembled WGS sequence"/>
</dbReference>
<dbReference type="EMBL" id="JAWWNJ010000192">
    <property type="protein sequence ID" value="KAK6972168.1"/>
    <property type="molecule type" value="Genomic_DNA"/>
</dbReference>
<gene>
    <name evidence="1" type="ORF">R3P38DRAFT_3135490</name>
</gene>
<proteinExistence type="predicted"/>
<dbReference type="AlphaFoldDB" id="A0AAV9Z6E5"/>